<dbReference type="Proteomes" id="UP000591948">
    <property type="component" value="Unassembled WGS sequence"/>
</dbReference>
<comment type="similarity">
    <text evidence="1">Belongs to the SIS family. GutQ/KpsF subfamily.</text>
</comment>
<dbReference type="GO" id="GO:0097367">
    <property type="term" value="F:carbohydrate derivative binding"/>
    <property type="evidence" value="ECO:0007669"/>
    <property type="project" value="InterPro"/>
</dbReference>
<dbReference type="GO" id="GO:0005975">
    <property type="term" value="P:carbohydrate metabolic process"/>
    <property type="evidence" value="ECO:0007669"/>
    <property type="project" value="InterPro"/>
</dbReference>
<dbReference type="FunFam" id="3.40.50.10490:FF:000011">
    <property type="entry name" value="Arabinose 5-phosphate isomerase"/>
    <property type="match status" value="1"/>
</dbReference>
<dbReference type="InterPro" id="IPR046348">
    <property type="entry name" value="SIS_dom_sf"/>
</dbReference>
<keyword evidence="2" id="KW-0677">Repeat</keyword>
<evidence type="ECO:0000313" key="8">
    <source>
        <dbReference type="Proteomes" id="UP000543224"/>
    </source>
</evidence>
<dbReference type="Gene3D" id="3.40.50.10490">
    <property type="entry name" value="Glucose-6-phosphate isomerase like protein, domain 1"/>
    <property type="match status" value="1"/>
</dbReference>
<dbReference type="InterPro" id="IPR035474">
    <property type="entry name" value="SIS_Kpsf"/>
</dbReference>
<evidence type="ECO:0000313" key="5">
    <source>
        <dbReference type="EMBL" id="GFP25621.1"/>
    </source>
</evidence>
<evidence type="ECO:0000313" key="10">
    <source>
        <dbReference type="Proteomes" id="UP000591948"/>
    </source>
</evidence>
<organism evidence="7 9">
    <name type="scientific">Candidatus Hakubella thermalkaliphila</name>
    <dbReference type="NCBI Taxonomy" id="2754717"/>
    <lineage>
        <taxon>Bacteria</taxon>
        <taxon>Bacillati</taxon>
        <taxon>Actinomycetota</taxon>
        <taxon>Actinomycetota incertae sedis</taxon>
        <taxon>Candidatus Hakubellales</taxon>
        <taxon>Candidatus Hakubellaceae</taxon>
        <taxon>Candidatus Hakubella</taxon>
    </lineage>
</organism>
<name>A0A6V8PSI4_9ACTN</name>
<reference evidence="8 9" key="1">
    <citation type="journal article" date="2020" name="Front. Microbiol.">
        <title>Single-cell genomics of novel Actinobacteria with the Wood-Ljungdahl pathway discovered in a serpentinizing system.</title>
        <authorList>
            <person name="Merino N."/>
            <person name="Kawai M."/>
            <person name="Boyd E.S."/>
            <person name="Colman D.R."/>
            <person name="McGlynn S.E."/>
            <person name="Nealson K.H."/>
            <person name="Kurokawa K."/>
            <person name="Hongoh Y."/>
        </authorList>
    </citation>
    <scope>NUCLEOTIDE SEQUENCE [LARGE SCALE GENOMIC DNA]</scope>
    <source>
        <strain evidence="5 8">S25</strain>
        <strain evidence="6 10">S33</strain>
        <strain evidence="7 9">S43</strain>
    </source>
</reference>
<evidence type="ECO:0000313" key="7">
    <source>
        <dbReference type="EMBL" id="GFP35585.1"/>
    </source>
</evidence>
<keyword evidence="10" id="KW-1185">Reference proteome</keyword>
<gene>
    <name evidence="5" type="ORF">HKBW3S25_01101</name>
    <name evidence="6" type="ORF">HKBW3S33_01403</name>
    <name evidence="7" type="ORF">HKBW3S43_01375</name>
</gene>
<dbReference type="InterPro" id="IPR001347">
    <property type="entry name" value="SIS_dom"/>
</dbReference>
<evidence type="ECO:0000313" key="6">
    <source>
        <dbReference type="EMBL" id="GFP27986.1"/>
    </source>
</evidence>
<dbReference type="PROSITE" id="PS51464">
    <property type="entry name" value="SIS"/>
    <property type="match status" value="1"/>
</dbReference>
<keyword evidence="3" id="KW-0129">CBS domain</keyword>
<dbReference type="Proteomes" id="UP000543224">
    <property type="component" value="Unassembled WGS sequence"/>
</dbReference>
<dbReference type="SUPFAM" id="SSF53697">
    <property type="entry name" value="SIS domain"/>
    <property type="match status" value="1"/>
</dbReference>
<keyword evidence="7" id="KW-0413">Isomerase</keyword>
<proteinExistence type="inferred from homology"/>
<accession>A0A6V8PSI4</accession>
<dbReference type="NCBIfam" id="TIGR00393">
    <property type="entry name" value="kpsF"/>
    <property type="match status" value="1"/>
</dbReference>
<dbReference type="PANTHER" id="PTHR42745">
    <property type="match status" value="1"/>
</dbReference>
<evidence type="ECO:0000256" key="2">
    <source>
        <dbReference type="ARBA" id="ARBA00022737"/>
    </source>
</evidence>
<dbReference type="EMBL" id="BLSB01000143">
    <property type="protein sequence ID" value="GFP35585.1"/>
    <property type="molecule type" value="Genomic_DNA"/>
</dbReference>
<evidence type="ECO:0000256" key="1">
    <source>
        <dbReference type="ARBA" id="ARBA00008165"/>
    </source>
</evidence>
<dbReference type="GO" id="GO:0019146">
    <property type="term" value="F:arabinose-5-phosphate isomerase activity"/>
    <property type="evidence" value="ECO:0007669"/>
    <property type="project" value="UniProtKB-ARBA"/>
</dbReference>
<dbReference type="CDD" id="cd05014">
    <property type="entry name" value="SIS_Kpsf"/>
    <property type="match status" value="1"/>
</dbReference>
<dbReference type="GO" id="GO:1901135">
    <property type="term" value="P:carbohydrate derivative metabolic process"/>
    <property type="evidence" value="ECO:0007669"/>
    <property type="project" value="InterPro"/>
</dbReference>
<feature type="domain" description="SIS" evidence="4">
    <location>
        <begin position="39"/>
        <end position="182"/>
    </location>
</feature>
<dbReference type="EMBL" id="BLRX01000140">
    <property type="protein sequence ID" value="GFP25621.1"/>
    <property type="molecule type" value="Genomic_DNA"/>
</dbReference>
<evidence type="ECO:0000313" key="9">
    <source>
        <dbReference type="Proteomes" id="UP000576480"/>
    </source>
</evidence>
<dbReference type="EMBL" id="BLRY01000094">
    <property type="protein sequence ID" value="GFP27986.1"/>
    <property type="molecule type" value="Genomic_DNA"/>
</dbReference>
<dbReference type="PANTHER" id="PTHR42745:SF1">
    <property type="entry name" value="ARABINOSE 5-PHOSPHATE ISOMERASE KDSD"/>
    <property type="match status" value="1"/>
</dbReference>
<evidence type="ECO:0000256" key="3">
    <source>
        <dbReference type="ARBA" id="ARBA00023122"/>
    </source>
</evidence>
<dbReference type="InterPro" id="IPR050986">
    <property type="entry name" value="GutQ/KpsF_isomerases"/>
</dbReference>
<sequence>MQDREAGYDLLKVAREAIRVEADAVRGLEESIDGSFLQAIEIIKACSGRVVVTGVGKSGHVGKKIAATLASTGTPAFFVHSDEALHGDLGMITHQDVVVAVTNSGETPEILAMLATLKKVGAKIIAITGKKDSTLGKSSDLVLLAAVKREADHLNLAPTASSTAALALGDALAIALAVERGFSRGDFGLYHPGGALGRVLKKEVEPEEDR</sequence>
<dbReference type="Proteomes" id="UP000576480">
    <property type="component" value="Unassembled WGS sequence"/>
</dbReference>
<dbReference type="InterPro" id="IPR004800">
    <property type="entry name" value="KdsD/KpsF-type"/>
</dbReference>
<dbReference type="AlphaFoldDB" id="A0A6V8PSI4"/>
<dbReference type="Pfam" id="PF01380">
    <property type="entry name" value="SIS"/>
    <property type="match status" value="1"/>
</dbReference>
<comment type="caution">
    <text evidence="7">The sequence shown here is derived from an EMBL/GenBank/DDBJ whole genome shotgun (WGS) entry which is preliminary data.</text>
</comment>
<protein>
    <submittedName>
        <fullName evidence="7">Arabinose-5-phosphate isomerase</fullName>
    </submittedName>
</protein>
<evidence type="ECO:0000259" key="4">
    <source>
        <dbReference type="PROSITE" id="PS51464"/>
    </source>
</evidence>